<dbReference type="PROSITE" id="PS51186">
    <property type="entry name" value="GNAT"/>
    <property type="match status" value="1"/>
</dbReference>
<dbReference type="EMBL" id="JAAKZW010000298">
    <property type="protein sequence ID" value="NGO81243.1"/>
    <property type="molecule type" value="Genomic_DNA"/>
</dbReference>
<evidence type="ECO:0000256" key="1">
    <source>
        <dbReference type="ARBA" id="ARBA00022679"/>
    </source>
</evidence>
<comment type="similarity">
    <text evidence="3">Belongs to the acetyltransferase family. RimJ subfamily.</text>
</comment>
<accession>A0A6G4XVJ4</accession>
<protein>
    <submittedName>
        <fullName evidence="5">GNAT family N-acetyltransferase</fullName>
    </submittedName>
</protein>
<sequence>MIDEKFEVRPATPDDAAALVAAHLRNKEHLRATDPARSDAFYTVEGQIARMNEHGTARWVITDGDKVIGRADLSGIVLGPFRTACLGYWVDGEYLGRGLAVQAAEAMLAHAKDDLGLHRVEASTLTDNEASQRVLTKCGFEKIGFAPTYLHINGAWRDHFIFQRILHDDPPPLS</sequence>
<dbReference type="PANTHER" id="PTHR43792:SF8">
    <property type="entry name" value="[RIBOSOMAL PROTEIN US5]-ALANINE N-ACETYLTRANSFERASE"/>
    <property type="match status" value="1"/>
</dbReference>
<dbReference type="Proteomes" id="UP000481109">
    <property type="component" value="Unassembled WGS sequence"/>
</dbReference>
<keyword evidence="2" id="KW-0012">Acyltransferase</keyword>
<dbReference type="Gene3D" id="3.40.630.30">
    <property type="match status" value="1"/>
</dbReference>
<dbReference type="SUPFAM" id="SSF55729">
    <property type="entry name" value="Acyl-CoA N-acyltransferases (Nat)"/>
    <property type="match status" value="1"/>
</dbReference>
<reference evidence="5 6" key="1">
    <citation type="submission" date="2020-02" db="EMBL/GenBank/DDBJ databases">
        <title>Whole-genome analyses of novel actinobacteria.</title>
        <authorList>
            <person name="Sahin N."/>
            <person name="Tokatli A."/>
        </authorList>
    </citation>
    <scope>NUCLEOTIDE SEQUENCE [LARGE SCALE GENOMIC DNA]</scope>
    <source>
        <strain evidence="5 6">YC504</strain>
    </source>
</reference>
<dbReference type="GO" id="GO:0005737">
    <property type="term" value="C:cytoplasm"/>
    <property type="evidence" value="ECO:0007669"/>
    <property type="project" value="TreeGrafter"/>
</dbReference>
<dbReference type="AlphaFoldDB" id="A0A6G4XVJ4"/>
<gene>
    <name evidence="5" type="ORF">G6045_37105</name>
</gene>
<dbReference type="Pfam" id="PF13302">
    <property type="entry name" value="Acetyltransf_3"/>
    <property type="match status" value="1"/>
</dbReference>
<dbReference type="InterPro" id="IPR000182">
    <property type="entry name" value="GNAT_dom"/>
</dbReference>
<keyword evidence="1 5" id="KW-0808">Transferase</keyword>
<proteinExistence type="inferred from homology"/>
<dbReference type="InterPro" id="IPR016181">
    <property type="entry name" value="Acyl_CoA_acyltransferase"/>
</dbReference>
<name>A0A6G4XVJ4_9ACTN</name>
<feature type="domain" description="N-acetyltransferase" evidence="4">
    <location>
        <begin position="6"/>
        <end position="167"/>
    </location>
</feature>
<keyword evidence="6" id="KW-1185">Reference proteome</keyword>
<comment type="caution">
    <text evidence="5">The sequence shown here is derived from an EMBL/GenBank/DDBJ whole genome shotgun (WGS) entry which is preliminary data.</text>
</comment>
<evidence type="ECO:0000259" key="4">
    <source>
        <dbReference type="PROSITE" id="PS51186"/>
    </source>
</evidence>
<evidence type="ECO:0000313" key="6">
    <source>
        <dbReference type="Proteomes" id="UP000481109"/>
    </source>
</evidence>
<dbReference type="InterPro" id="IPR051531">
    <property type="entry name" value="N-acetyltransferase"/>
</dbReference>
<evidence type="ECO:0000256" key="2">
    <source>
        <dbReference type="ARBA" id="ARBA00023315"/>
    </source>
</evidence>
<organism evidence="5 6">
    <name type="scientific">Streptomyces mesophilus</name>
    <dbReference type="NCBI Taxonomy" id="1775132"/>
    <lineage>
        <taxon>Bacteria</taxon>
        <taxon>Bacillati</taxon>
        <taxon>Actinomycetota</taxon>
        <taxon>Actinomycetes</taxon>
        <taxon>Kitasatosporales</taxon>
        <taxon>Streptomycetaceae</taxon>
        <taxon>Streptomyces</taxon>
    </lineage>
</organism>
<evidence type="ECO:0000256" key="3">
    <source>
        <dbReference type="ARBA" id="ARBA00038502"/>
    </source>
</evidence>
<evidence type="ECO:0000313" key="5">
    <source>
        <dbReference type="EMBL" id="NGO81243.1"/>
    </source>
</evidence>
<dbReference type="GO" id="GO:0008999">
    <property type="term" value="F:protein-N-terminal-alanine acetyltransferase activity"/>
    <property type="evidence" value="ECO:0007669"/>
    <property type="project" value="TreeGrafter"/>
</dbReference>
<dbReference type="PANTHER" id="PTHR43792">
    <property type="entry name" value="GNAT FAMILY, PUTATIVE (AFU_ORTHOLOGUE AFUA_3G00765)-RELATED-RELATED"/>
    <property type="match status" value="1"/>
</dbReference>
<dbReference type="RefSeq" id="WP_165336644.1">
    <property type="nucleotide sequence ID" value="NZ_JAAKZW010000298.1"/>
</dbReference>